<dbReference type="RefSeq" id="WP_094199281.1">
    <property type="nucleotide sequence ID" value="NZ_NBIM01000001.1"/>
</dbReference>
<comment type="caution">
    <text evidence="1">The sequence shown here is derived from an EMBL/GenBank/DDBJ whole genome shotgun (WGS) entry which is preliminary data.</text>
</comment>
<dbReference type="PANTHER" id="PTHR35841:SF1">
    <property type="entry name" value="PHOSPHONATES-BINDING PERIPLASMIC PROTEIN"/>
    <property type="match status" value="1"/>
</dbReference>
<dbReference type="Gene3D" id="3.40.190.10">
    <property type="entry name" value="Periplasmic binding protein-like II"/>
    <property type="match status" value="1"/>
</dbReference>
<dbReference type="EMBL" id="NBIM01000001">
    <property type="protein sequence ID" value="OXY82501.1"/>
    <property type="molecule type" value="Genomic_DNA"/>
</dbReference>
<dbReference type="Proteomes" id="UP000242757">
    <property type="component" value="Unassembled WGS sequence"/>
</dbReference>
<dbReference type="OrthoDB" id="5599602at2"/>
<sequence length="257" mass="28050">MTLFTRKGDIVRLIASLPWYDLPPARDGLNAFWEVLRGELKHIGALPLPPALERDMPLIDQWAHAGLLLSQCCGPDLFTPAARHLVPIARPVFMDLDCNPGDYYSHIVTTSRPLPTRPRLVVNAPSSRSGCAALYEWLRRQRVEPGSVLISGAHAQSLEWLRHGRADMAAIDAHSWPLLNTQGLHIIGRSEPAPSPPFVMHRGAPVTRQYMHAALIATIAKAGEAIGIAGVQPAERESYSPIVYDPGTQAVGCATLC</sequence>
<name>A0A233RGI1_9GAMM</name>
<proteinExistence type="predicted"/>
<organism evidence="1 2">
    <name type="scientific">Oceanimonas doudoroffii</name>
    <dbReference type="NCBI Taxonomy" id="84158"/>
    <lineage>
        <taxon>Bacteria</taxon>
        <taxon>Pseudomonadati</taxon>
        <taxon>Pseudomonadota</taxon>
        <taxon>Gammaproteobacteria</taxon>
        <taxon>Aeromonadales</taxon>
        <taxon>Aeromonadaceae</taxon>
        <taxon>Oceanimonas</taxon>
    </lineage>
</organism>
<protein>
    <recommendedName>
        <fullName evidence="3">Phosphate ABC transporter substrate-binding protein</fullName>
    </recommendedName>
</protein>
<dbReference type="Pfam" id="PF12974">
    <property type="entry name" value="Phosphonate-bd"/>
    <property type="match status" value="1"/>
</dbReference>
<evidence type="ECO:0000313" key="1">
    <source>
        <dbReference type="EMBL" id="OXY82501.1"/>
    </source>
</evidence>
<accession>A0A233RGI1</accession>
<keyword evidence="2" id="KW-1185">Reference proteome</keyword>
<evidence type="ECO:0000313" key="2">
    <source>
        <dbReference type="Proteomes" id="UP000242757"/>
    </source>
</evidence>
<gene>
    <name evidence="1" type="ORF">B6S08_02960</name>
</gene>
<dbReference type="AlphaFoldDB" id="A0A233RGI1"/>
<reference evidence="1 2" key="1">
    <citation type="submission" date="2017-08" db="EMBL/GenBank/DDBJ databases">
        <title>A Genome Sequence of Oceanimonas doudoroffii ATCC 27123T.</title>
        <authorList>
            <person name="Brennan M.A."/>
            <person name="Maclea K.S."/>
            <person name="Mcclelland W.D."/>
            <person name="Trachtenberg A.M."/>
        </authorList>
    </citation>
    <scope>NUCLEOTIDE SEQUENCE [LARGE SCALE GENOMIC DNA]</scope>
    <source>
        <strain evidence="1 2">ATCC 27123</strain>
    </source>
</reference>
<dbReference type="PANTHER" id="PTHR35841">
    <property type="entry name" value="PHOSPHONATES-BINDING PERIPLASMIC PROTEIN"/>
    <property type="match status" value="1"/>
</dbReference>
<evidence type="ECO:0008006" key="3">
    <source>
        <dbReference type="Google" id="ProtNLM"/>
    </source>
</evidence>